<keyword evidence="1" id="KW-0472">Membrane</keyword>
<name>A0A9D2JEM6_9ACTN</name>
<sequence length="64" mass="6396">MLGEKVLGQEVSYLRRLGAQCALLCGVATVFGAAAYLAAPSADTAWATALAAAIAACGAVLARR</sequence>
<evidence type="ECO:0000256" key="1">
    <source>
        <dbReference type="SAM" id="Phobius"/>
    </source>
</evidence>
<dbReference type="EMBL" id="DXBM01000060">
    <property type="protein sequence ID" value="HIZ46793.1"/>
    <property type="molecule type" value="Genomic_DNA"/>
</dbReference>
<dbReference type="Proteomes" id="UP000824062">
    <property type="component" value="Unassembled WGS sequence"/>
</dbReference>
<reference evidence="2" key="2">
    <citation type="submission" date="2021-04" db="EMBL/GenBank/DDBJ databases">
        <authorList>
            <person name="Gilroy R."/>
        </authorList>
    </citation>
    <scope>NUCLEOTIDE SEQUENCE</scope>
    <source>
        <strain evidence="2">ChiHjej12B11-14209</strain>
    </source>
</reference>
<dbReference type="AlphaFoldDB" id="A0A9D2JEM6"/>
<keyword evidence="1" id="KW-0812">Transmembrane</keyword>
<accession>A0A9D2JEM6</accession>
<organism evidence="2 3">
    <name type="scientific">Candidatus Olsenella pullistercoris</name>
    <dbReference type="NCBI Taxonomy" id="2838712"/>
    <lineage>
        <taxon>Bacteria</taxon>
        <taxon>Bacillati</taxon>
        <taxon>Actinomycetota</taxon>
        <taxon>Coriobacteriia</taxon>
        <taxon>Coriobacteriales</taxon>
        <taxon>Atopobiaceae</taxon>
        <taxon>Olsenella</taxon>
    </lineage>
</organism>
<reference evidence="2" key="1">
    <citation type="journal article" date="2021" name="PeerJ">
        <title>Extensive microbial diversity within the chicken gut microbiome revealed by metagenomics and culture.</title>
        <authorList>
            <person name="Gilroy R."/>
            <person name="Ravi A."/>
            <person name="Getino M."/>
            <person name="Pursley I."/>
            <person name="Horton D.L."/>
            <person name="Alikhan N.F."/>
            <person name="Baker D."/>
            <person name="Gharbi K."/>
            <person name="Hall N."/>
            <person name="Watson M."/>
            <person name="Adriaenssens E.M."/>
            <person name="Foster-Nyarko E."/>
            <person name="Jarju S."/>
            <person name="Secka A."/>
            <person name="Antonio M."/>
            <person name="Oren A."/>
            <person name="Chaudhuri R.R."/>
            <person name="La Ragione R."/>
            <person name="Hildebrand F."/>
            <person name="Pallen M.J."/>
        </authorList>
    </citation>
    <scope>NUCLEOTIDE SEQUENCE</scope>
    <source>
        <strain evidence="2">ChiHjej12B11-14209</strain>
    </source>
</reference>
<evidence type="ECO:0000313" key="2">
    <source>
        <dbReference type="EMBL" id="HIZ46793.1"/>
    </source>
</evidence>
<gene>
    <name evidence="2" type="ORF">IAA19_07240</name>
</gene>
<comment type="caution">
    <text evidence="2">The sequence shown here is derived from an EMBL/GenBank/DDBJ whole genome shotgun (WGS) entry which is preliminary data.</text>
</comment>
<keyword evidence="1" id="KW-1133">Transmembrane helix</keyword>
<protein>
    <submittedName>
        <fullName evidence="2">Uncharacterized protein</fullName>
    </submittedName>
</protein>
<feature type="transmembrane region" description="Helical" evidence="1">
    <location>
        <begin position="45"/>
        <end position="62"/>
    </location>
</feature>
<evidence type="ECO:0000313" key="3">
    <source>
        <dbReference type="Proteomes" id="UP000824062"/>
    </source>
</evidence>
<proteinExistence type="predicted"/>
<feature type="transmembrane region" description="Helical" evidence="1">
    <location>
        <begin position="21"/>
        <end position="39"/>
    </location>
</feature>